<protein>
    <submittedName>
        <fullName evidence="2">Histidine phosphotransferase family protein</fullName>
    </submittedName>
</protein>
<evidence type="ECO:0000313" key="3">
    <source>
        <dbReference type="Proteomes" id="UP001305521"/>
    </source>
</evidence>
<dbReference type="Pfam" id="PF10090">
    <property type="entry name" value="HPTransfase"/>
    <property type="match status" value="1"/>
</dbReference>
<evidence type="ECO:0000313" key="2">
    <source>
        <dbReference type="EMBL" id="WPB85680.1"/>
    </source>
</evidence>
<reference evidence="2 3" key="1">
    <citation type="submission" date="2023-11" db="EMBL/GenBank/DDBJ databases">
        <title>Arctic aerobic anoxygenic photoheterotroph Sediminicoccus rosea KRV36 adapts its photosynthesis to long days of polar summer.</title>
        <authorList>
            <person name="Tomasch J."/>
            <person name="Kopejtka K."/>
            <person name="Bily T."/>
            <person name="Gardiner A.T."/>
            <person name="Gardian Z."/>
            <person name="Shivaramu S."/>
            <person name="Koblizek M."/>
            <person name="Engelhardt F."/>
            <person name="Kaftan D."/>
        </authorList>
    </citation>
    <scope>NUCLEOTIDE SEQUENCE [LARGE SCALE GENOMIC DNA]</scope>
    <source>
        <strain evidence="2 3">R-30</strain>
    </source>
</reference>
<dbReference type="Gene3D" id="3.30.565.10">
    <property type="entry name" value="Histidine kinase-like ATPase, C-terminal domain"/>
    <property type="match status" value="1"/>
</dbReference>
<sequence>MLEPHRLAELMAARIFHDLGSPMASITAILPQATDPAAHAILMETAGELRARMKLFSAAFGHGDDLGWAELGLLLQGAPMAHRVRFELPGAAGLLSAGRVRLMLSLALLTAEALPRGGVVHIAEDSPGWVTFLPEGRDAAWSPTLAELMAGGEMEAALADGPRRVLAPWALAQAAAEGMELSFALGVGQAVAPLRLGPPG</sequence>
<gene>
    <name evidence="2" type="ORF">R9Z33_02110</name>
</gene>
<dbReference type="Gene3D" id="1.10.287.130">
    <property type="match status" value="1"/>
</dbReference>
<dbReference type="RefSeq" id="WP_318649655.1">
    <property type="nucleotide sequence ID" value="NZ_CP137852.1"/>
</dbReference>
<dbReference type="Proteomes" id="UP001305521">
    <property type="component" value="Chromosome"/>
</dbReference>
<feature type="domain" description="Histidine phosphotransferase ChpT C-terminal" evidence="1">
    <location>
        <begin position="80"/>
        <end position="184"/>
    </location>
</feature>
<name>A0ABZ0PIY1_9PROT</name>
<organism evidence="2 3">
    <name type="scientific">Sediminicoccus rosea</name>
    <dbReference type="NCBI Taxonomy" id="1225128"/>
    <lineage>
        <taxon>Bacteria</taxon>
        <taxon>Pseudomonadati</taxon>
        <taxon>Pseudomonadota</taxon>
        <taxon>Alphaproteobacteria</taxon>
        <taxon>Acetobacterales</taxon>
        <taxon>Roseomonadaceae</taxon>
        <taxon>Sediminicoccus</taxon>
    </lineage>
</organism>
<dbReference type="InterPro" id="IPR018762">
    <property type="entry name" value="ChpT_C"/>
</dbReference>
<proteinExistence type="predicted"/>
<accession>A0ABZ0PIY1</accession>
<keyword evidence="3" id="KW-1185">Reference proteome</keyword>
<dbReference type="InterPro" id="IPR036890">
    <property type="entry name" value="HATPase_C_sf"/>
</dbReference>
<evidence type="ECO:0000259" key="1">
    <source>
        <dbReference type="Pfam" id="PF10090"/>
    </source>
</evidence>
<dbReference type="EMBL" id="CP137852">
    <property type="protein sequence ID" value="WPB85680.1"/>
    <property type="molecule type" value="Genomic_DNA"/>
</dbReference>